<dbReference type="GO" id="GO:0016787">
    <property type="term" value="F:hydrolase activity"/>
    <property type="evidence" value="ECO:0007669"/>
    <property type="project" value="UniProtKB-KW"/>
</dbReference>
<evidence type="ECO:0000259" key="1">
    <source>
        <dbReference type="Pfam" id="PF02129"/>
    </source>
</evidence>
<name>A0ABW3BJB3_9ACTN</name>
<sequence>MPLFDRDDGWKSGLPPVRCRRVRLQRALGIPLPGGGRLLADRHYPAGGERAPLVLMRTPYGRRGCGWIARVIARRGYQVLVVSVSGTAGSSGRFRGWLLEGAEPGAVMDWLRTRPWFPGVMATWGASFLGYTQWQMGAEPIAEWRAALIQDAPPEVYGTFLYRGGAFALGDWLRWAQQVGACCGTRSDPSLLRGVAALLPALLRGRRAYDHLPVAEADRVLAGRAIGFFREWVGHRRPSGLWEAMDHTANAERLPPTVHLAGGWQDPFLPGVVSGYAALRAGEHG</sequence>
<dbReference type="SUPFAM" id="SSF53474">
    <property type="entry name" value="alpha/beta-Hydrolases"/>
    <property type="match status" value="1"/>
</dbReference>
<gene>
    <name evidence="2" type="ORF">ACFQZU_19345</name>
</gene>
<keyword evidence="3" id="KW-1185">Reference proteome</keyword>
<dbReference type="InterPro" id="IPR029058">
    <property type="entry name" value="AB_hydrolase_fold"/>
</dbReference>
<evidence type="ECO:0000313" key="2">
    <source>
        <dbReference type="EMBL" id="MFD0803463.1"/>
    </source>
</evidence>
<dbReference type="Proteomes" id="UP001596956">
    <property type="component" value="Unassembled WGS sequence"/>
</dbReference>
<feature type="domain" description="Xaa-Pro dipeptidyl-peptidase-like" evidence="1">
    <location>
        <begin position="35"/>
        <end position="282"/>
    </location>
</feature>
<dbReference type="NCBIfam" id="TIGR00976">
    <property type="entry name" value="CocE_NonD"/>
    <property type="match status" value="1"/>
</dbReference>
<proteinExistence type="predicted"/>
<feature type="non-terminal residue" evidence="2">
    <location>
        <position position="285"/>
    </location>
</feature>
<dbReference type="EMBL" id="JBHTHR010000907">
    <property type="protein sequence ID" value="MFD0803463.1"/>
    <property type="molecule type" value="Genomic_DNA"/>
</dbReference>
<protein>
    <submittedName>
        <fullName evidence="2">CocE/NonD family hydrolase</fullName>
    </submittedName>
</protein>
<dbReference type="InterPro" id="IPR005674">
    <property type="entry name" value="CocE/Ser_esterase"/>
</dbReference>
<dbReference type="InterPro" id="IPR000383">
    <property type="entry name" value="Xaa-Pro-like_dom"/>
</dbReference>
<keyword evidence="2" id="KW-0378">Hydrolase</keyword>
<dbReference type="Gene3D" id="1.10.3020.10">
    <property type="entry name" value="alpha-amino acid ester hydrolase ( Helical cap domain)"/>
    <property type="match status" value="1"/>
</dbReference>
<comment type="caution">
    <text evidence="2">The sequence shown here is derived from an EMBL/GenBank/DDBJ whole genome shotgun (WGS) entry which is preliminary data.</text>
</comment>
<dbReference type="Gene3D" id="3.40.50.1820">
    <property type="entry name" value="alpha/beta hydrolase"/>
    <property type="match status" value="1"/>
</dbReference>
<accession>A0ABW3BJB3</accession>
<dbReference type="Pfam" id="PF02129">
    <property type="entry name" value="Peptidase_S15"/>
    <property type="match status" value="1"/>
</dbReference>
<evidence type="ECO:0000313" key="3">
    <source>
        <dbReference type="Proteomes" id="UP001596956"/>
    </source>
</evidence>
<organism evidence="2 3">
    <name type="scientific">Streptomonospora algeriensis</name>
    <dbReference type="NCBI Taxonomy" id="995084"/>
    <lineage>
        <taxon>Bacteria</taxon>
        <taxon>Bacillati</taxon>
        <taxon>Actinomycetota</taxon>
        <taxon>Actinomycetes</taxon>
        <taxon>Streptosporangiales</taxon>
        <taxon>Nocardiopsidaceae</taxon>
        <taxon>Streptomonospora</taxon>
    </lineage>
</organism>
<reference evidence="3" key="1">
    <citation type="journal article" date="2019" name="Int. J. Syst. Evol. Microbiol.">
        <title>The Global Catalogue of Microorganisms (GCM) 10K type strain sequencing project: providing services to taxonomists for standard genome sequencing and annotation.</title>
        <authorList>
            <consortium name="The Broad Institute Genomics Platform"/>
            <consortium name="The Broad Institute Genome Sequencing Center for Infectious Disease"/>
            <person name="Wu L."/>
            <person name="Ma J."/>
        </authorList>
    </citation>
    <scope>NUCLEOTIDE SEQUENCE [LARGE SCALE GENOMIC DNA]</scope>
    <source>
        <strain evidence="3">CCUG 63369</strain>
    </source>
</reference>